<evidence type="ECO:0000256" key="1">
    <source>
        <dbReference type="ARBA" id="ARBA00004370"/>
    </source>
</evidence>
<dbReference type="OrthoDB" id="19261at2759"/>
<reference evidence="9" key="1">
    <citation type="journal article" date="2023" name="Plant J.">
        <title>The genome of the king protea, Protea cynaroides.</title>
        <authorList>
            <person name="Chang J."/>
            <person name="Duong T.A."/>
            <person name="Schoeman C."/>
            <person name="Ma X."/>
            <person name="Roodt D."/>
            <person name="Barker N."/>
            <person name="Li Z."/>
            <person name="Van de Peer Y."/>
            <person name="Mizrachi E."/>
        </authorList>
    </citation>
    <scope>NUCLEOTIDE SEQUENCE</scope>
    <source>
        <tissue evidence="9">Young leaves</tissue>
    </source>
</reference>
<dbReference type="InterPro" id="IPR017214">
    <property type="entry name" value="UCP037471"/>
</dbReference>
<dbReference type="InterPro" id="IPR005018">
    <property type="entry name" value="DOMON_domain"/>
</dbReference>
<feature type="domain" description="DOMON" evidence="8">
    <location>
        <begin position="43"/>
        <end position="155"/>
    </location>
</feature>
<dbReference type="Proteomes" id="UP001141806">
    <property type="component" value="Unassembled WGS sequence"/>
</dbReference>
<proteinExistence type="predicted"/>
<keyword evidence="2" id="KW-0813">Transport</keyword>
<dbReference type="GO" id="GO:0016020">
    <property type="term" value="C:membrane"/>
    <property type="evidence" value="ECO:0007669"/>
    <property type="project" value="UniProtKB-SubCell"/>
</dbReference>
<dbReference type="GO" id="GO:0046872">
    <property type="term" value="F:metal ion binding"/>
    <property type="evidence" value="ECO:0007669"/>
    <property type="project" value="UniProtKB-KW"/>
</dbReference>
<evidence type="ECO:0000256" key="4">
    <source>
        <dbReference type="ARBA" id="ARBA00023136"/>
    </source>
</evidence>
<dbReference type="EMBL" id="JAMYWD010000007">
    <property type="protein sequence ID" value="KAJ4965120.1"/>
    <property type="molecule type" value="Genomic_DNA"/>
</dbReference>
<keyword evidence="10" id="KW-1185">Reference proteome</keyword>
<name>A0A9Q0K753_9MAGN</name>
<dbReference type="AlphaFoldDB" id="A0A9Q0K753"/>
<evidence type="ECO:0000256" key="6">
    <source>
        <dbReference type="SAM" id="MobiDB-lite"/>
    </source>
</evidence>
<evidence type="ECO:0000313" key="10">
    <source>
        <dbReference type="Proteomes" id="UP001141806"/>
    </source>
</evidence>
<dbReference type="InterPro" id="IPR045265">
    <property type="entry name" value="AIR12_DOMON"/>
</dbReference>
<accession>A0A9Q0K753</accession>
<evidence type="ECO:0000313" key="9">
    <source>
        <dbReference type="EMBL" id="KAJ4965120.1"/>
    </source>
</evidence>
<keyword evidence="3 7" id="KW-0732">Signal</keyword>
<dbReference type="Pfam" id="PF04526">
    <property type="entry name" value="DUF568"/>
    <property type="match status" value="1"/>
</dbReference>
<evidence type="ECO:0000256" key="2">
    <source>
        <dbReference type="ARBA" id="ARBA00022448"/>
    </source>
</evidence>
<feature type="compositionally biased region" description="Low complexity" evidence="6">
    <location>
        <begin position="186"/>
        <end position="199"/>
    </location>
</feature>
<evidence type="ECO:0000256" key="3">
    <source>
        <dbReference type="ARBA" id="ARBA00022729"/>
    </source>
</evidence>
<feature type="region of interest" description="Disordered" evidence="6">
    <location>
        <begin position="180"/>
        <end position="209"/>
    </location>
</feature>
<dbReference type="PANTHER" id="PTHR23130">
    <property type="entry name" value="CYTOCHROME B561 AND DOMON DOMAIN-CONTAINING PROTEIN"/>
    <property type="match status" value="1"/>
</dbReference>
<dbReference type="PANTHER" id="PTHR23130:SF195">
    <property type="entry name" value="CYTOCHROME B561 AND DOMON DOMAIN-CONTAINING PROTEIN"/>
    <property type="match status" value="1"/>
</dbReference>
<comment type="subcellular location">
    <subcellularLocation>
        <location evidence="1">Membrane</location>
    </subcellularLocation>
</comment>
<dbReference type="CDD" id="cd09629">
    <property type="entry name" value="DOMON_CIL1_like"/>
    <property type="match status" value="1"/>
</dbReference>
<organism evidence="9 10">
    <name type="scientific">Protea cynaroides</name>
    <dbReference type="NCBI Taxonomy" id="273540"/>
    <lineage>
        <taxon>Eukaryota</taxon>
        <taxon>Viridiplantae</taxon>
        <taxon>Streptophyta</taxon>
        <taxon>Embryophyta</taxon>
        <taxon>Tracheophyta</taxon>
        <taxon>Spermatophyta</taxon>
        <taxon>Magnoliopsida</taxon>
        <taxon>Proteales</taxon>
        <taxon>Proteaceae</taxon>
        <taxon>Protea</taxon>
    </lineage>
</organism>
<evidence type="ECO:0000256" key="5">
    <source>
        <dbReference type="PIRSR" id="PIRSR037471-1"/>
    </source>
</evidence>
<evidence type="ECO:0000259" key="8">
    <source>
        <dbReference type="PROSITE" id="PS50836"/>
    </source>
</evidence>
<keyword evidence="4" id="KW-0472">Membrane</keyword>
<comment type="caution">
    <text evidence="9">The sequence shown here is derived from an EMBL/GenBank/DDBJ whole genome shotgun (WGS) entry which is preliminary data.</text>
</comment>
<gene>
    <name evidence="9" type="ORF">NE237_016969</name>
</gene>
<dbReference type="PIRSF" id="PIRSF037471">
    <property type="entry name" value="UCP037471"/>
    <property type="match status" value="1"/>
</dbReference>
<keyword evidence="5" id="KW-0479">Metal-binding</keyword>
<keyword evidence="5" id="KW-0408">Iron</keyword>
<dbReference type="PROSITE" id="PS50836">
    <property type="entry name" value="DOMON"/>
    <property type="match status" value="1"/>
</dbReference>
<feature type="signal peptide" evidence="7">
    <location>
        <begin position="1"/>
        <end position="20"/>
    </location>
</feature>
<protein>
    <recommendedName>
        <fullName evidence="8">DOMON domain-containing protein</fullName>
    </recommendedName>
</protein>
<evidence type="ECO:0000256" key="7">
    <source>
        <dbReference type="SAM" id="SignalP"/>
    </source>
</evidence>
<sequence length="232" mass="25125">MAFMILVFAVLLLQIHHSHSLTCSSQKLTGNRVYDNCNDLPHLSSYLHWSYDSSKSSLKIAFLAPPAKSDGWISWAINPTKPGMIGSQALIAYNVDGNMTVKTFDLNSYKQIVPSKIAYEVSDMEAEYSGGTMTIFATIALPANTTTINQVWQVGGIVVNGIPIAHAMLPDNLNSKGTLDLTVKGNNNNTSSTSSTSSPSPQPHNGGDSTHGKINGITIFLIFACFWHLFVC</sequence>
<feature type="binding site" description="axial binding residue" evidence="5">
    <location>
        <position position="211"/>
    </location>
    <ligand>
        <name>heme b</name>
        <dbReference type="ChEBI" id="CHEBI:60344"/>
        <label>1</label>
    </ligand>
    <ligandPart>
        <name>Fe</name>
        <dbReference type="ChEBI" id="CHEBI:18248"/>
    </ligandPart>
</feature>
<feature type="chain" id="PRO_5040375746" description="DOMON domain-containing protein" evidence="7">
    <location>
        <begin position="21"/>
        <end position="232"/>
    </location>
</feature>